<comment type="caution">
    <text evidence="1">The sequence shown here is derived from an EMBL/GenBank/DDBJ whole genome shotgun (WGS) entry which is preliminary data.</text>
</comment>
<organism evidence="1 2">
    <name type="scientific">Cryobacterium luteum</name>
    <dbReference type="NCBI Taxonomy" id="1424661"/>
    <lineage>
        <taxon>Bacteria</taxon>
        <taxon>Bacillati</taxon>
        <taxon>Actinomycetota</taxon>
        <taxon>Actinomycetes</taxon>
        <taxon>Micrococcales</taxon>
        <taxon>Microbacteriaceae</taxon>
        <taxon>Cryobacterium</taxon>
    </lineage>
</organism>
<dbReference type="Proteomes" id="UP000297654">
    <property type="component" value="Unassembled WGS sequence"/>
</dbReference>
<reference evidence="1 2" key="1">
    <citation type="submission" date="2019-03" db="EMBL/GenBank/DDBJ databases">
        <title>Genomics of glacier-inhabiting Cryobacterium strains.</title>
        <authorList>
            <person name="Liu Q."/>
            <person name="Xin Y.-H."/>
        </authorList>
    </citation>
    <scope>NUCLEOTIDE SEQUENCE [LARGE SCALE GENOMIC DNA]</scope>
    <source>
        <strain evidence="1 2">Hh15</strain>
    </source>
</reference>
<evidence type="ECO:0000313" key="1">
    <source>
        <dbReference type="EMBL" id="TFB89703.1"/>
    </source>
</evidence>
<evidence type="ECO:0000313" key="2">
    <source>
        <dbReference type="Proteomes" id="UP000297654"/>
    </source>
</evidence>
<keyword evidence="2" id="KW-1185">Reference proteome</keyword>
<gene>
    <name evidence="1" type="ORF">E3O10_07815</name>
</gene>
<dbReference type="AlphaFoldDB" id="A0A1H8DRN1"/>
<sequence>MDRAYFDEPDSAFAREALGMIDGDRRRLAARFTAETWWAAPAQALAVAAVVASPAAGVAGPMSVVTALATIALVGIDHAFRKRTGISTNRPAGPVSLAVLIALCALIVAAFVTSLALAMIGERSWIIASTSAGFILMLVGVAIYDKAYARDLRRAR</sequence>
<dbReference type="EMBL" id="SOFF01000029">
    <property type="protein sequence ID" value="TFB89703.1"/>
    <property type="molecule type" value="Genomic_DNA"/>
</dbReference>
<protein>
    <submittedName>
        <fullName evidence="1">Uncharacterized protein</fullName>
    </submittedName>
</protein>
<accession>A0A1H8DRN1</accession>
<dbReference type="RefSeq" id="WP_092108205.1">
    <property type="nucleotide sequence ID" value="NZ_FOCN01000004.1"/>
</dbReference>
<name>A0A1H8DRN1_9MICO</name>
<proteinExistence type="predicted"/>
<dbReference type="OrthoDB" id="5124436at2"/>